<keyword evidence="4 7" id="KW-1133">Transmembrane helix</keyword>
<evidence type="ECO:0000256" key="1">
    <source>
        <dbReference type="ARBA" id="ARBA00004651"/>
    </source>
</evidence>
<comment type="subcellular location">
    <subcellularLocation>
        <location evidence="1">Cell membrane</location>
        <topology evidence="1">Multi-pass membrane protein</topology>
    </subcellularLocation>
</comment>
<dbReference type="Pfam" id="PF13396">
    <property type="entry name" value="PLDc_N"/>
    <property type="match status" value="1"/>
</dbReference>
<evidence type="ECO:0000256" key="2">
    <source>
        <dbReference type="ARBA" id="ARBA00022475"/>
    </source>
</evidence>
<evidence type="ECO:0000259" key="8">
    <source>
        <dbReference type="Pfam" id="PF13396"/>
    </source>
</evidence>
<dbReference type="EMBL" id="JANTHX010000007">
    <property type="protein sequence ID" value="MCS0499728.1"/>
    <property type="molecule type" value="Genomic_DNA"/>
</dbReference>
<feature type="transmembrane region" description="Helical" evidence="7">
    <location>
        <begin position="39"/>
        <end position="58"/>
    </location>
</feature>
<evidence type="ECO:0000256" key="7">
    <source>
        <dbReference type="SAM" id="Phobius"/>
    </source>
</evidence>
<feature type="transmembrane region" description="Helical" evidence="7">
    <location>
        <begin position="7"/>
        <end position="27"/>
    </location>
</feature>
<evidence type="ECO:0000256" key="5">
    <source>
        <dbReference type="ARBA" id="ARBA00023136"/>
    </source>
</evidence>
<organism evidence="9 10">
    <name type="scientific">Protaetiibacter mangrovi</name>
    <dbReference type="NCBI Taxonomy" id="2970926"/>
    <lineage>
        <taxon>Bacteria</taxon>
        <taxon>Bacillati</taxon>
        <taxon>Actinomycetota</taxon>
        <taxon>Actinomycetes</taxon>
        <taxon>Micrococcales</taxon>
        <taxon>Microbacteriaceae</taxon>
        <taxon>Protaetiibacter</taxon>
    </lineage>
</organism>
<proteinExistence type="predicted"/>
<evidence type="ECO:0000256" key="3">
    <source>
        <dbReference type="ARBA" id="ARBA00022692"/>
    </source>
</evidence>
<evidence type="ECO:0000256" key="4">
    <source>
        <dbReference type="ARBA" id="ARBA00022989"/>
    </source>
</evidence>
<accession>A0ABT1ZG92</accession>
<keyword evidence="3 7" id="KW-0812">Transmembrane</keyword>
<evidence type="ECO:0000313" key="9">
    <source>
        <dbReference type="EMBL" id="MCS0499728.1"/>
    </source>
</evidence>
<protein>
    <submittedName>
        <fullName evidence="9">PLD nuclease N-terminal domain-containing protein</fullName>
    </submittedName>
</protein>
<evidence type="ECO:0000256" key="6">
    <source>
        <dbReference type="SAM" id="MobiDB-lite"/>
    </source>
</evidence>
<feature type="domain" description="Cardiolipin synthase N-terminal" evidence="8">
    <location>
        <begin position="15"/>
        <end position="60"/>
    </location>
</feature>
<dbReference type="Proteomes" id="UP001205337">
    <property type="component" value="Unassembled WGS sequence"/>
</dbReference>
<gene>
    <name evidence="9" type="ORF">NUH29_09230</name>
</gene>
<feature type="compositionally biased region" description="Basic and acidic residues" evidence="6">
    <location>
        <begin position="93"/>
        <end position="107"/>
    </location>
</feature>
<dbReference type="RefSeq" id="WP_258798797.1">
    <property type="nucleotide sequence ID" value="NZ_JANTHX010000007.1"/>
</dbReference>
<reference evidence="9 10" key="1">
    <citation type="submission" date="2022-08" db="EMBL/GenBank/DDBJ databases">
        <authorList>
            <person name="Li F."/>
        </authorList>
    </citation>
    <scope>NUCLEOTIDE SEQUENCE [LARGE SCALE GENOMIC DNA]</scope>
    <source>
        <strain evidence="9 10">10F1B-8-1</strain>
    </source>
</reference>
<keyword evidence="2" id="KW-1003">Cell membrane</keyword>
<sequence length="121" mass="13691">MAALLRYLPFIVALVLLVAAVVDIVRIEPSRVRALPKPLWAVIAIGLIFIGPILWFALGREPLEPRQAGRLRQPPAAPDDDPEFLRRIAREKEQEQRIRDLEKRLSELDGDADGETPKNPR</sequence>
<evidence type="ECO:0000313" key="10">
    <source>
        <dbReference type="Proteomes" id="UP001205337"/>
    </source>
</evidence>
<name>A0ABT1ZG92_9MICO</name>
<dbReference type="InterPro" id="IPR027379">
    <property type="entry name" value="CLS_N"/>
</dbReference>
<comment type="caution">
    <text evidence="9">The sequence shown here is derived from an EMBL/GenBank/DDBJ whole genome shotgun (WGS) entry which is preliminary data.</text>
</comment>
<keyword evidence="5 7" id="KW-0472">Membrane</keyword>
<keyword evidence="10" id="KW-1185">Reference proteome</keyword>
<feature type="region of interest" description="Disordered" evidence="6">
    <location>
        <begin position="93"/>
        <end position="121"/>
    </location>
</feature>